<accession>A0ABW7Q5W4</accession>
<dbReference type="Pfam" id="PF00589">
    <property type="entry name" value="Phage_integrase"/>
    <property type="match status" value="1"/>
</dbReference>
<protein>
    <submittedName>
        <fullName evidence="8">Tyrosine-type recombinase/integrase</fullName>
    </submittedName>
</protein>
<keyword evidence="2" id="KW-0229">DNA integration</keyword>
<organism evidence="8 9">
    <name type="scientific">Microbacterium alkaliflavum</name>
    <dbReference type="NCBI Taxonomy" id="3248839"/>
    <lineage>
        <taxon>Bacteria</taxon>
        <taxon>Bacillati</taxon>
        <taxon>Actinomycetota</taxon>
        <taxon>Actinomycetes</taxon>
        <taxon>Micrococcales</taxon>
        <taxon>Microbacteriaceae</taxon>
        <taxon>Microbacterium</taxon>
    </lineage>
</organism>
<dbReference type="InterPro" id="IPR013762">
    <property type="entry name" value="Integrase-like_cat_sf"/>
</dbReference>
<keyword evidence="4" id="KW-0233">DNA recombination</keyword>
<dbReference type="InterPro" id="IPR010998">
    <property type="entry name" value="Integrase_recombinase_N"/>
</dbReference>
<evidence type="ECO:0000256" key="4">
    <source>
        <dbReference type="ARBA" id="ARBA00023172"/>
    </source>
</evidence>
<evidence type="ECO:0000259" key="6">
    <source>
        <dbReference type="PROSITE" id="PS51898"/>
    </source>
</evidence>
<evidence type="ECO:0000256" key="3">
    <source>
        <dbReference type="ARBA" id="ARBA00023125"/>
    </source>
</evidence>
<sequence>MPRPRIQAGEIGAVQITQLAGDRFRARARMRDDAGELRQLKVTAGTEEAALADLHRLAAQLTSGGAGALTGSSTIAEAADAWLVHATGRADAGSLAHSTLESYESAVRLILKPVCGAVPLDQLTVGRCDRIIQAIMREGSLSKVRKARAVLGLICGYAVRDDAIPRNPVRDVQRLPMPEKKTSALTSEQVTAIRELMHEWRAAGGSGPRPNYRALIDGMDIMLGTSARVGECIGLRRKDVDMTTSPPTVLVDGTIVSTKKQGLHRKDAPKRARQRRRIALPAVAAAAVRNRLVLAGSGEDAYLFPTKTGRPMSVSNYERLLRTFVDDNVAALTALGVDVDEFTTHLYRRTTATFVERAAGITLASRLLGHANEQITRASYVVSAVEVDPMPIDILDDVLGS</sequence>
<evidence type="ECO:0000259" key="7">
    <source>
        <dbReference type="PROSITE" id="PS51900"/>
    </source>
</evidence>
<dbReference type="PANTHER" id="PTHR30629:SF2">
    <property type="entry name" value="PROPHAGE INTEGRASE INTS-RELATED"/>
    <property type="match status" value="1"/>
</dbReference>
<gene>
    <name evidence="8" type="ORF">ACH3VR_07805</name>
</gene>
<keyword evidence="9" id="KW-1185">Reference proteome</keyword>
<keyword evidence="3 5" id="KW-0238">DNA-binding</keyword>
<dbReference type="PROSITE" id="PS51898">
    <property type="entry name" value="TYR_RECOMBINASE"/>
    <property type="match status" value="1"/>
</dbReference>
<dbReference type="PANTHER" id="PTHR30629">
    <property type="entry name" value="PROPHAGE INTEGRASE"/>
    <property type="match status" value="1"/>
</dbReference>
<evidence type="ECO:0000256" key="2">
    <source>
        <dbReference type="ARBA" id="ARBA00022908"/>
    </source>
</evidence>
<dbReference type="InterPro" id="IPR044068">
    <property type="entry name" value="CB"/>
</dbReference>
<dbReference type="Gene3D" id="1.10.443.10">
    <property type="entry name" value="Intergrase catalytic core"/>
    <property type="match status" value="1"/>
</dbReference>
<evidence type="ECO:0000256" key="1">
    <source>
        <dbReference type="ARBA" id="ARBA00008857"/>
    </source>
</evidence>
<feature type="domain" description="Tyr recombinase" evidence="6">
    <location>
        <begin position="180"/>
        <end position="396"/>
    </location>
</feature>
<proteinExistence type="inferred from homology"/>
<comment type="similarity">
    <text evidence="1">Belongs to the 'phage' integrase family.</text>
</comment>
<dbReference type="InterPro" id="IPR050808">
    <property type="entry name" value="Phage_Integrase"/>
</dbReference>
<reference evidence="8 9" key="1">
    <citation type="submission" date="2024-09" db="EMBL/GenBank/DDBJ databases">
        <authorList>
            <person name="Pan X."/>
        </authorList>
    </citation>
    <scope>NUCLEOTIDE SEQUENCE [LARGE SCALE GENOMIC DNA]</scope>
    <source>
        <strain evidence="8 9">B2969</strain>
    </source>
</reference>
<evidence type="ECO:0000313" key="8">
    <source>
        <dbReference type="EMBL" id="MFH8250254.1"/>
    </source>
</evidence>
<dbReference type="InterPro" id="IPR011010">
    <property type="entry name" value="DNA_brk_join_enz"/>
</dbReference>
<feature type="domain" description="Core-binding (CB)" evidence="7">
    <location>
        <begin position="73"/>
        <end position="159"/>
    </location>
</feature>
<dbReference type="EMBL" id="JBIQWL010000002">
    <property type="protein sequence ID" value="MFH8250254.1"/>
    <property type="molecule type" value="Genomic_DNA"/>
</dbReference>
<evidence type="ECO:0000313" key="9">
    <source>
        <dbReference type="Proteomes" id="UP001610861"/>
    </source>
</evidence>
<dbReference type="PROSITE" id="PS51900">
    <property type="entry name" value="CB"/>
    <property type="match status" value="1"/>
</dbReference>
<comment type="caution">
    <text evidence="8">The sequence shown here is derived from an EMBL/GenBank/DDBJ whole genome shotgun (WGS) entry which is preliminary data.</text>
</comment>
<evidence type="ECO:0000256" key="5">
    <source>
        <dbReference type="PROSITE-ProRule" id="PRU01248"/>
    </source>
</evidence>
<dbReference type="Gene3D" id="1.10.150.130">
    <property type="match status" value="1"/>
</dbReference>
<dbReference type="RefSeq" id="WP_396640185.1">
    <property type="nucleotide sequence ID" value="NZ_JBIQWL010000002.1"/>
</dbReference>
<dbReference type="Proteomes" id="UP001610861">
    <property type="component" value="Unassembled WGS sequence"/>
</dbReference>
<dbReference type="InterPro" id="IPR002104">
    <property type="entry name" value="Integrase_catalytic"/>
</dbReference>
<dbReference type="SUPFAM" id="SSF56349">
    <property type="entry name" value="DNA breaking-rejoining enzymes"/>
    <property type="match status" value="1"/>
</dbReference>
<name>A0ABW7Q5W4_9MICO</name>
<dbReference type="CDD" id="cd00397">
    <property type="entry name" value="DNA_BRE_C"/>
    <property type="match status" value="1"/>
</dbReference>